<protein>
    <submittedName>
        <fullName evidence="1">Uncharacterized protein</fullName>
    </submittedName>
</protein>
<dbReference type="InterPro" id="IPR029056">
    <property type="entry name" value="Ribokinase-like"/>
</dbReference>
<dbReference type="GO" id="GO:0003824">
    <property type="term" value="F:catalytic activity"/>
    <property type="evidence" value="ECO:0007669"/>
    <property type="project" value="UniProtKB-ARBA"/>
</dbReference>
<evidence type="ECO:0000313" key="1">
    <source>
        <dbReference type="EMBL" id="TSK03501.1"/>
    </source>
</evidence>
<name>A0A556SQT6_9GAMM</name>
<dbReference type="SUPFAM" id="SSF53613">
    <property type="entry name" value="Ribokinase-like"/>
    <property type="match status" value="1"/>
</dbReference>
<proteinExistence type="predicted"/>
<gene>
    <name evidence="1" type="ORF">FPQ15_05675</name>
</gene>
<dbReference type="RefSeq" id="WP_086351314.1">
    <property type="nucleotide sequence ID" value="NZ_CAMLAP010000002.1"/>
</dbReference>
<comment type="caution">
    <text evidence="1">The sequence shown here is derived from an EMBL/GenBank/DDBJ whole genome shotgun (WGS) entry which is preliminary data.</text>
</comment>
<dbReference type="EMBL" id="VMHM01000006">
    <property type="protein sequence ID" value="TSK03501.1"/>
    <property type="molecule type" value="Genomic_DNA"/>
</dbReference>
<dbReference type="Proteomes" id="UP000319483">
    <property type="component" value="Unassembled WGS sequence"/>
</dbReference>
<accession>A0A556SQT6</accession>
<reference evidence="1 2" key="1">
    <citation type="submission" date="2019-07" db="EMBL/GenBank/DDBJ databases">
        <title>Gilliamella genomes.</title>
        <authorList>
            <person name="Zheng H."/>
        </authorList>
    </citation>
    <scope>NUCLEOTIDE SEQUENCE [LARGE SCALE GENOMIC DNA]</scope>
    <source>
        <strain evidence="1 2">W8127</strain>
    </source>
</reference>
<sequence>MIAIYLRRNLTITNKKIVILEPYLKKSDILLVQLENIINTVFNAMKLPKSVGEKVVFNPTPHSKDIIQLLSQNSTEASLM</sequence>
<organism evidence="1 2">
    <name type="scientific">Gilliamella apicola</name>
    <dbReference type="NCBI Taxonomy" id="1196095"/>
    <lineage>
        <taxon>Bacteria</taxon>
        <taxon>Pseudomonadati</taxon>
        <taxon>Pseudomonadota</taxon>
        <taxon>Gammaproteobacteria</taxon>
        <taxon>Orbales</taxon>
        <taxon>Orbaceae</taxon>
        <taxon>Gilliamella</taxon>
    </lineage>
</organism>
<evidence type="ECO:0000313" key="2">
    <source>
        <dbReference type="Proteomes" id="UP000319483"/>
    </source>
</evidence>
<dbReference type="AlphaFoldDB" id="A0A556SQT6"/>